<dbReference type="InterPro" id="IPR011606">
    <property type="entry name" value="Brnchd-chn_aa_trnsp_permease"/>
</dbReference>
<keyword evidence="6 8" id="KW-1133">Transmembrane helix</keyword>
<dbReference type="RefSeq" id="WP_188912445.1">
    <property type="nucleotide sequence ID" value="NZ_BMMF01000005.1"/>
</dbReference>
<evidence type="ECO:0000313" key="10">
    <source>
        <dbReference type="Proteomes" id="UP000600449"/>
    </source>
</evidence>
<feature type="transmembrane region" description="Helical" evidence="8">
    <location>
        <begin position="142"/>
        <end position="169"/>
    </location>
</feature>
<feature type="transmembrane region" description="Helical" evidence="8">
    <location>
        <begin position="25"/>
        <end position="44"/>
    </location>
</feature>
<comment type="subcellular location">
    <subcellularLocation>
        <location evidence="1">Cell membrane</location>
        <topology evidence="1">Multi-pass membrane protein</topology>
    </subcellularLocation>
</comment>
<dbReference type="Pfam" id="PF03591">
    <property type="entry name" value="AzlC"/>
    <property type="match status" value="1"/>
</dbReference>
<reference evidence="9 10" key="1">
    <citation type="journal article" date="2014" name="Int. J. Syst. Evol. Microbiol.">
        <title>Complete genome sequence of Corynebacterium casei LMG S-19264T (=DSM 44701T), isolated from a smear-ripened cheese.</title>
        <authorList>
            <consortium name="US DOE Joint Genome Institute (JGI-PGF)"/>
            <person name="Walter F."/>
            <person name="Albersmeier A."/>
            <person name="Kalinowski J."/>
            <person name="Ruckert C."/>
        </authorList>
    </citation>
    <scope>NUCLEOTIDE SEQUENCE [LARGE SCALE GENOMIC DNA]</scope>
    <source>
        <strain evidence="9 10">CGMCC 1.9161</strain>
    </source>
</reference>
<dbReference type="Proteomes" id="UP000600449">
    <property type="component" value="Unassembled WGS sequence"/>
</dbReference>
<evidence type="ECO:0000256" key="8">
    <source>
        <dbReference type="SAM" id="Phobius"/>
    </source>
</evidence>
<feature type="transmembrane region" description="Helical" evidence="8">
    <location>
        <begin position="200"/>
        <end position="233"/>
    </location>
</feature>
<gene>
    <name evidence="9" type="ORF">GCM10011322_20730</name>
</gene>
<accession>A0A917V445</accession>
<organism evidence="9 10">
    <name type="scientific">Salinarimonas ramus</name>
    <dbReference type="NCBI Taxonomy" id="690164"/>
    <lineage>
        <taxon>Bacteria</taxon>
        <taxon>Pseudomonadati</taxon>
        <taxon>Pseudomonadota</taxon>
        <taxon>Alphaproteobacteria</taxon>
        <taxon>Hyphomicrobiales</taxon>
        <taxon>Salinarimonadaceae</taxon>
        <taxon>Salinarimonas</taxon>
    </lineage>
</organism>
<name>A0A917V445_9HYPH</name>
<evidence type="ECO:0000256" key="1">
    <source>
        <dbReference type="ARBA" id="ARBA00004651"/>
    </source>
</evidence>
<evidence type="ECO:0000256" key="5">
    <source>
        <dbReference type="ARBA" id="ARBA00022692"/>
    </source>
</evidence>
<evidence type="ECO:0000256" key="4">
    <source>
        <dbReference type="ARBA" id="ARBA00022475"/>
    </source>
</evidence>
<dbReference type="GO" id="GO:1903785">
    <property type="term" value="P:L-valine transmembrane transport"/>
    <property type="evidence" value="ECO:0007669"/>
    <property type="project" value="TreeGrafter"/>
</dbReference>
<feature type="transmembrane region" description="Helical" evidence="8">
    <location>
        <begin position="51"/>
        <end position="71"/>
    </location>
</feature>
<sequence>MPDPSRQEAEAPPLTLAGALTGMRLTLPLVPGVVVFGTAFGAAAAQKGFDVWLTLSLSAFVFAGASQMVALELWREVWSWPTLLYLMMVTATINGRMVLMGAAIAPHVKAMPRGIRLLNFYVLVDANWLVATRYHADGGRDLGVILGAGAMLWGLWVLATIPGFLAGALVTDPRAFGLDLVMPVFFAVMLVPLWKGLAPAIPWIVAGAVALLTSVLVDGYAFIIVGALAGAAAGALRDG</sequence>
<evidence type="ECO:0000256" key="7">
    <source>
        <dbReference type="ARBA" id="ARBA00023136"/>
    </source>
</evidence>
<evidence type="ECO:0000256" key="6">
    <source>
        <dbReference type="ARBA" id="ARBA00022989"/>
    </source>
</evidence>
<comment type="similarity">
    <text evidence="2">Belongs to the AzlC family.</text>
</comment>
<evidence type="ECO:0000256" key="3">
    <source>
        <dbReference type="ARBA" id="ARBA00022448"/>
    </source>
</evidence>
<protein>
    <submittedName>
        <fullName evidence="9">Branched-chain amino acid ABC transporter permease</fullName>
    </submittedName>
</protein>
<dbReference type="AlphaFoldDB" id="A0A917V445"/>
<keyword evidence="5 8" id="KW-0812">Transmembrane</keyword>
<keyword evidence="7 8" id="KW-0472">Membrane</keyword>
<dbReference type="PANTHER" id="PTHR34979">
    <property type="entry name" value="INNER MEMBRANE PROTEIN YGAZ"/>
    <property type="match status" value="1"/>
</dbReference>
<comment type="caution">
    <text evidence="9">The sequence shown here is derived from an EMBL/GenBank/DDBJ whole genome shotgun (WGS) entry which is preliminary data.</text>
</comment>
<evidence type="ECO:0000256" key="2">
    <source>
        <dbReference type="ARBA" id="ARBA00010735"/>
    </source>
</evidence>
<evidence type="ECO:0000313" key="9">
    <source>
        <dbReference type="EMBL" id="GGK33902.1"/>
    </source>
</evidence>
<keyword evidence="10" id="KW-1185">Reference proteome</keyword>
<proteinExistence type="inferred from homology"/>
<feature type="transmembrane region" description="Helical" evidence="8">
    <location>
        <begin position="83"/>
        <end position="105"/>
    </location>
</feature>
<keyword evidence="4" id="KW-1003">Cell membrane</keyword>
<dbReference type="GO" id="GO:0005886">
    <property type="term" value="C:plasma membrane"/>
    <property type="evidence" value="ECO:0007669"/>
    <property type="project" value="UniProtKB-SubCell"/>
</dbReference>
<dbReference type="EMBL" id="BMMF01000005">
    <property type="protein sequence ID" value="GGK33902.1"/>
    <property type="molecule type" value="Genomic_DNA"/>
</dbReference>
<dbReference type="PANTHER" id="PTHR34979:SF1">
    <property type="entry name" value="INNER MEMBRANE PROTEIN YGAZ"/>
    <property type="match status" value="1"/>
</dbReference>
<keyword evidence="3" id="KW-0813">Transport</keyword>